<organism evidence="1">
    <name type="scientific">Streptomyces sp. NBC_00003</name>
    <dbReference type="NCBI Taxonomy" id="2903608"/>
    <lineage>
        <taxon>Bacteria</taxon>
        <taxon>Bacillati</taxon>
        <taxon>Actinomycetota</taxon>
        <taxon>Actinomycetes</taxon>
        <taxon>Kitasatosporales</taxon>
        <taxon>Streptomycetaceae</taxon>
        <taxon>Streptomyces</taxon>
    </lineage>
</organism>
<protein>
    <submittedName>
        <fullName evidence="1">Uncharacterized protein</fullName>
    </submittedName>
</protein>
<reference evidence="1" key="1">
    <citation type="submission" date="2022-10" db="EMBL/GenBank/DDBJ databases">
        <title>The complete genomes of actinobacterial strains from the NBC collection.</title>
        <authorList>
            <person name="Joergensen T.S."/>
            <person name="Alvarez Arevalo M."/>
            <person name="Sterndorff E.B."/>
            <person name="Faurdal D."/>
            <person name="Vuksanovic O."/>
            <person name="Mourched A.-S."/>
            <person name="Charusanti P."/>
            <person name="Shaw S."/>
            <person name="Blin K."/>
            <person name="Weber T."/>
        </authorList>
    </citation>
    <scope>NUCLEOTIDE SEQUENCE</scope>
    <source>
        <strain evidence="1">NBC_00003</strain>
    </source>
</reference>
<sequence length="65" mass="7396">MDIHTDLNGRAYAPPLKFLPDVDLTVYRTNPKWEQSTRCANNHIWGNWHTFSDGGWGSGRYGGCN</sequence>
<name>A0AAU2VFN5_9ACTN</name>
<evidence type="ECO:0000313" key="1">
    <source>
        <dbReference type="EMBL" id="WTW66155.1"/>
    </source>
</evidence>
<dbReference type="AlphaFoldDB" id="A0AAU2VFN5"/>
<accession>A0AAU2VFN5</accession>
<proteinExistence type="predicted"/>
<dbReference type="EMBL" id="CP108318">
    <property type="protein sequence ID" value="WTW66155.1"/>
    <property type="molecule type" value="Genomic_DNA"/>
</dbReference>
<gene>
    <name evidence="1" type="ORF">OG549_39090</name>
</gene>